<evidence type="ECO:0000256" key="5">
    <source>
        <dbReference type="ARBA" id="ARBA00023136"/>
    </source>
</evidence>
<evidence type="ECO:0000313" key="8">
    <source>
        <dbReference type="EMBL" id="VUZ84185.1"/>
    </source>
</evidence>
<feature type="transmembrane region" description="Helical" evidence="7">
    <location>
        <begin position="157"/>
        <end position="179"/>
    </location>
</feature>
<dbReference type="GO" id="GO:0005886">
    <property type="term" value="C:plasma membrane"/>
    <property type="evidence" value="ECO:0007669"/>
    <property type="project" value="UniProtKB-SubCell"/>
</dbReference>
<name>A0A564ZFU6_9BACT</name>
<evidence type="ECO:0000256" key="6">
    <source>
        <dbReference type="NCBIfam" id="TIGR00773"/>
    </source>
</evidence>
<dbReference type="HAMAP" id="MF_01844">
    <property type="entry name" value="NhaA"/>
    <property type="match status" value="1"/>
</dbReference>
<feature type="non-terminal residue" evidence="8">
    <location>
        <position position="1"/>
    </location>
</feature>
<keyword evidence="5 7" id="KW-0472">Membrane</keyword>
<dbReference type="PANTHER" id="PTHR30341">
    <property type="entry name" value="SODIUM ION/PROTON ANTIPORTER NHAA-RELATED"/>
    <property type="match status" value="1"/>
</dbReference>
<evidence type="ECO:0000256" key="3">
    <source>
        <dbReference type="ARBA" id="ARBA00022692"/>
    </source>
</evidence>
<feature type="transmembrane region" description="Helical" evidence="7">
    <location>
        <begin position="128"/>
        <end position="145"/>
    </location>
</feature>
<evidence type="ECO:0000256" key="4">
    <source>
        <dbReference type="ARBA" id="ARBA00022989"/>
    </source>
</evidence>
<reference evidence="8 9" key="1">
    <citation type="submission" date="2019-07" db="EMBL/GenBank/DDBJ databases">
        <authorList>
            <person name="Cremers G."/>
        </authorList>
    </citation>
    <scope>NUCLEOTIDE SEQUENCE [LARGE SCALE GENOMIC DNA]</scope>
</reference>
<protein>
    <recommendedName>
        <fullName evidence="6">Na+/H+ antiporter NhaA</fullName>
    </recommendedName>
</protein>
<dbReference type="NCBIfam" id="TIGR00773">
    <property type="entry name" value="NhaA"/>
    <property type="match status" value="1"/>
</dbReference>
<feature type="transmembrane region" description="Helical" evidence="7">
    <location>
        <begin position="270"/>
        <end position="301"/>
    </location>
</feature>
<dbReference type="GO" id="GO:0006885">
    <property type="term" value="P:regulation of pH"/>
    <property type="evidence" value="ECO:0007669"/>
    <property type="project" value="UniProtKB-UniRule"/>
</dbReference>
<dbReference type="Gene3D" id="1.20.1530.10">
    <property type="entry name" value="Na+/H+ antiporter like domain"/>
    <property type="match status" value="1"/>
</dbReference>
<dbReference type="PANTHER" id="PTHR30341:SF0">
    <property type="entry name" value="NA(+)_H(+) ANTIPORTER NHAA"/>
    <property type="match status" value="1"/>
</dbReference>
<keyword evidence="9" id="KW-1185">Reference proteome</keyword>
<sequence>NPQRLSAVDSAAVALANGVDENLCAAGLNLSGFIPSQQDQMKGYHMLQQPQQSDDLARLPAKPVDRIIEPLARFLRIEAASGLLLLFVTAIALGLANSPFADAFLSLWKTPLGLTLGAFELNHSLKHWINDGLMAIFFFVVGLEVKRELVLGELRDLRTAALPIIAAAGGMVVPASLYLAGQLGQPGERGWGIPMATDIAFVVGCLAILGTRVPQGLRIVLLSLAIADDIGAILVIAIGYTGQLNVAALFAGLLGLGVVRGLARLGVRSIPIYCIVGMVIWLAFHASGVHATIAGVILGLLTPAHVWVSAGRLHAIVQQFTAYVEGERWSNDGKNHAALRKIQVAAREVLSPLERLETALHPWVSFVIMPLFALANAGVSINVTDFREPVAVAVMVGLGIGKPVGIVSISWLAVRVGIAKLPEGVSWSVLAAGGILAGIGFTMALFIAGLALEGALLNAAKVGILSGSALCAVIGSLLLLWLLPKPVFLKGRTVSARHRAGDF</sequence>
<feature type="transmembrane region" description="Helical" evidence="7">
    <location>
        <begin position="246"/>
        <end position="263"/>
    </location>
</feature>
<evidence type="ECO:0000256" key="7">
    <source>
        <dbReference type="SAM" id="Phobius"/>
    </source>
</evidence>
<evidence type="ECO:0000256" key="1">
    <source>
        <dbReference type="ARBA" id="ARBA00004429"/>
    </source>
</evidence>
<dbReference type="GO" id="GO:0015385">
    <property type="term" value="F:sodium:proton antiporter activity"/>
    <property type="evidence" value="ECO:0007669"/>
    <property type="project" value="UniProtKB-UniRule"/>
</dbReference>
<comment type="subcellular location">
    <subcellularLocation>
        <location evidence="1">Cell inner membrane</location>
        <topology evidence="1">Multi-pass membrane protein</topology>
    </subcellularLocation>
</comment>
<accession>A0A564ZFU6</accession>
<evidence type="ECO:0000256" key="2">
    <source>
        <dbReference type="ARBA" id="ARBA00022475"/>
    </source>
</evidence>
<feature type="transmembrane region" description="Helical" evidence="7">
    <location>
        <begin position="191"/>
        <end position="209"/>
    </location>
</feature>
<feature type="transmembrane region" description="Helical" evidence="7">
    <location>
        <begin position="390"/>
        <end position="413"/>
    </location>
</feature>
<dbReference type="EMBL" id="CABIKM010000007">
    <property type="protein sequence ID" value="VUZ84185.1"/>
    <property type="molecule type" value="Genomic_DNA"/>
</dbReference>
<keyword evidence="3 7" id="KW-0812">Transmembrane</keyword>
<feature type="transmembrane region" description="Helical" evidence="7">
    <location>
        <begin position="425"/>
        <end position="452"/>
    </location>
</feature>
<feature type="transmembrane region" description="Helical" evidence="7">
    <location>
        <begin position="221"/>
        <end position="240"/>
    </location>
</feature>
<organism evidence="8 9">
    <name type="scientific">Candidatus Methylomirabilis lanthanidiphila</name>
    <dbReference type="NCBI Taxonomy" id="2211376"/>
    <lineage>
        <taxon>Bacteria</taxon>
        <taxon>Candidatus Methylomirabilota</taxon>
        <taxon>Candidatus Methylomirabilia</taxon>
        <taxon>Candidatus Methylomirabilales</taxon>
        <taxon>Candidatus Methylomirabilaceae</taxon>
        <taxon>Candidatus Methylomirabilis</taxon>
    </lineage>
</organism>
<dbReference type="AlphaFoldDB" id="A0A564ZFU6"/>
<feature type="transmembrane region" description="Helical" evidence="7">
    <location>
        <begin position="464"/>
        <end position="483"/>
    </location>
</feature>
<feature type="transmembrane region" description="Helical" evidence="7">
    <location>
        <begin position="83"/>
        <end position="108"/>
    </location>
</feature>
<gene>
    <name evidence="8" type="ORF">MELA_00551</name>
</gene>
<keyword evidence="4 7" id="KW-1133">Transmembrane helix</keyword>
<proteinExistence type="inferred from homology"/>
<feature type="transmembrane region" description="Helical" evidence="7">
    <location>
        <begin position="363"/>
        <end position="383"/>
    </location>
</feature>
<keyword evidence="2" id="KW-1003">Cell membrane</keyword>
<dbReference type="InterPro" id="IPR004670">
    <property type="entry name" value="NhaA"/>
</dbReference>
<dbReference type="Pfam" id="PF06965">
    <property type="entry name" value="Na_H_antiport_1"/>
    <property type="match status" value="1"/>
</dbReference>
<dbReference type="Proteomes" id="UP000334340">
    <property type="component" value="Unassembled WGS sequence"/>
</dbReference>
<dbReference type="InterPro" id="IPR023171">
    <property type="entry name" value="Na/H_antiporter_dom_sf"/>
</dbReference>
<evidence type="ECO:0000313" key="9">
    <source>
        <dbReference type="Proteomes" id="UP000334340"/>
    </source>
</evidence>